<accession>A0A4Q4SVT8</accession>
<name>A0A4Q4SVT8_9PEZI</name>
<organism evidence="1 2">
    <name type="scientific">Monosporascus ibericus</name>
    <dbReference type="NCBI Taxonomy" id="155417"/>
    <lineage>
        <taxon>Eukaryota</taxon>
        <taxon>Fungi</taxon>
        <taxon>Dikarya</taxon>
        <taxon>Ascomycota</taxon>
        <taxon>Pezizomycotina</taxon>
        <taxon>Sordariomycetes</taxon>
        <taxon>Xylariomycetidae</taxon>
        <taxon>Xylariales</taxon>
        <taxon>Xylariales incertae sedis</taxon>
        <taxon>Monosporascus</taxon>
    </lineage>
</organism>
<protein>
    <submittedName>
        <fullName evidence="1">Uncharacterized protein</fullName>
    </submittedName>
</protein>
<evidence type="ECO:0000313" key="1">
    <source>
        <dbReference type="EMBL" id="RYO79253.1"/>
    </source>
</evidence>
<comment type="caution">
    <text evidence="1">The sequence shown here is derived from an EMBL/GenBank/DDBJ whole genome shotgun (WGS) entry which is preliminary data.</text>
</comment>
<dbReference type="AlphaFoldDB" id="A0A4Q4SVT8"/>
<dbReference type="OrthoDB" id="4940137at2759"/>
<reference evidence="1 2" key="1">
    <citation type="submission" date="2018-06" db="EMBL/GenBank/DDBJ databases">
        <title>Complete Genomes of Monosporascus.</title>
        <authorList>
            <person name="Robinson A.J."/>
            <person name="Natvig D.O."/>
        </authorList>
    </citation>
    <scope>NUCLEOTIDE SEQUENCE [LARGE SCALE GENOMIC DNA]</scope>
    <source>
        <strain evidence="1 2">CBS 110550</strain>
    </source>
</reference>
<gene>
    <name evidence="1" type="ORF">DL764_010035</name>
</gene>
<sequence length="138" mass="15750">MSAIKIEWKTEFLHKLVFQKTVEGFEGPLKLDEPLTKDIFDNSSDKLGKAAGFPDKLRSYDDRRGNLEILDRYRLGSWYRVPSLTILNHISQRYDENAPTGVSDEFMRLIGPDSTVCPLEGEVVPFPAELAARYKKLS</sequence>
<dbReference type="PANTHER" id="PTHR37535">
    <property type="entry name" value="FLUG DOMAIN PROTEIN"/>
    <property type="match status" value="1"/>
</dbReference>
<keyword evidence="2" id="KW-1185">Reference proteome</keyword>
<proteinExistence type="predicted"/>
<dbReference type="EMBL" id="QJNU01001127">
    <property type="protein sequence ID" value="RYO79253.1"/>
    <property type="molecule type" value="Genomic_DNA"/>
</dbReference>
<dbReference type="Proteomes" id="UP000293360">
    <property type="component" value="Unassembled WGS sequence"/>
</dbReference>
<evidence type="ECO:0000313" key="2">
    <source>
        <dbReference type="Proteomes" id="UP000293360"/>
    </source>
</evidence>
<dbReference type="PANTHER" id="PTHR37535:SF3">
    <property type="entry name" value="FLUG DOMAIN-CONTAINING PROTEIN"/>
    <property type="match status" value="1"/>
</dbReference>